<dbReference type="PANTHER" id="PTHR39515">
    <property type="entry name" value="CONSERVED PROTEIN"/>
    <property type="match status" value="1"/>
</dbReference>
<feature type="region of interest" description="Disordered" evidence="4">
    <location>
        <begin position="1"/>
        <end position="53"/>
    </location>
</feature>
<feature type="domain" description="HTH marR-type" evidence="5">
    <location>
        <begin position="55"/>
        <end position="186"/>
    </location>
</feature>
<dbReference type="RefSeq" id="WP_339575609.1">
    <property type="nucleotide sequence ID" value="NZ_JBBIAA010000018.1"/>
</dbReference>
<dbReference type="SUPFAM" id="SSF46785">
    <property type="entry name" value="Winged helix' DNA-binding domain"/>
    <property type="match status" value="1"/>
</dbReference>
<dbReference type="InterPro" id="IPR023187">
    <property type="entry name" value="Tscrpt_reg_MarR-type_CS"/>
</dbReference>
<gene>
    <name evidence="6" type="ORF">WDZ17_13080</name>
</gene>
<dbReference type="EMBL" id="JBBIAA010000018">
    <property type="protein sequence ID" value="MEJ5946225.1"/>
    <property type="molecule type" value="Genomic_DNA"/>
</dbReference>
<keyword evidence="1" id="KW-0805">Transcription regulation</keyword>
<organism evidence="6 7">
    <name type="scientific">Pseudokineococcus basanitobsidens</name>
    <dbReference type="NCBI Taxonomy" id="1926649"/>
    <lineage>
        <taxon>Bacteria</taxon>
        <taxon>Bacillati</taxon>
        <taxon>Actinomycetota</taxon>
        <taxon>Actinomycetes</taxon>
        <taxon>Kineosporiales</taxon>
        <taxon>Kineosporiaceae</taxon>
        <taxon>Pseudokineococcus</taxon>
    </lineage>
</organism>
<proteinExistence type="predicted"/>
<dbReference type="PROSITE" id="PS01117">
    <property type="entry name" value="HTH_MARR_1"/>
    <property type="match status" value="1"/>
</dbReference>
<dbReference type="Pfam" id="PF01047">
    <property type="entry name" value="MarR"/>
    <property type="match status" value="1"/>
</dbReference>
<feature type="compositionally biased region" description="Low complexity" evidence="4">
    <location>
        <begin position="1"/>
        <end position="31"/>
    </location>
</feature>
<comment type="caution">
    <text evidence="6">The sequence shown here is derived from an EMBL/GenBank/DDBJ whole genome shotgun (WGS) entry which is preliminary data.</text>
</comment>
<evidence type="ECO:0000256" key="2">
    <source>
        <dbReference type="ARBA" id="ARBA00023125"/>
    </source>
</evidence>
<evidence type="ECO:0000313" key="6">
    <source>
        <dbReference type="EMBL" id="MEJ5946225.1"/>
    </source>
</evidence>
<dbReference type="InterPro" id="IPR000835">
    <property type="entry name" value="HTH_MarR-typ"/>
</dbReference>
<name>A0ABU8RM90_9ACTN</name>
<dbReference type="Gene3D" id="1.10.10.10">
    <property type="entry name" value="Winged helix-like DNA-binding domain superfamily/Winged helix DNA-binding domain"/>
    <property type="match status" value="1"/>
</dbReference>
<sequence>MPPRLPTQTTAATTAAPRTAAPRTAAPRAAASGDAVAGGSSRRPGGPGTGPSTLAADLRVALMRSVRRLRAEREDDALPDSQYSVLALLERTEPMTPGALADAEHVQPPSMTRTIAALVEAGYVAKGPNPLDGRQVLLQTTPAGRELVRATRRRRDQWLTRRLADLPPEERAVLAEAATILRRVVAP</sequence>
<evidence type="ECO:0000256" key="3">
    <source>
        <dbReference type="ARBA" id="ARBA00023163"/>
    </source>
</evidence>
<keyword evidence="3" id="KW-0804">Transcription</keyword>
<accession>A0ABU8RM90</accession>
<protein>
    <submittedName>
        <fullName evidence="6">MarR family transcriptional regulator</fullName>
    </submittedName>
</protein>
<dbReference type="InterPro" id="IPR036390">
    <property type="entry name" value="WH_DNA-bd_sf"/>
</dbReference>
<dbReference type="InterPro" id="IPR036388">
    <property type="entry name" value="WH-like_DNA-bd_sf"/>
</dbReference>
<evidence type="ECO:0000313" key="7">
    <source>
        <dbReference type="Proteomes" id="UP001387100"/>
    </source>
</evidence>
<evidence type="ECO:0000259" key="5">
    <source>
        <dbReference type="PROSITE" id="PS50995"/>
    </source>
</evidence>
<dbReference type="PROSITE" id="PS50995">
    <property type="entry name" value="HTH_MARR_2"/>
    <property type="match status" value="1"/>
</dbReference>
<evidence type="ECO:0000256" key="1">
    <source>
        <dbReference type="ARBA" id="ARBA00023015"/>
    </source>
</evidence>
<evidence type="ECO:0000256" key="4">
    <source>
        <dbReference type="SAM" id="MobiDB-lite"/>
    </source>
</evidence>
<dbReference type="InterPro" id="IPR052526">
    <property type="entry name" value="HTH-type_Bedaq_tolerance"/>
</dbReference>
<dbReference type="PANTHER" id="PTHR39515:SF2">
    <property type="entry name" value="HTH-TYPE TRANSCRIPTIONAL REGULATOR RV0880"/>
    <property type="match status" value="1"/>
</dbReference>
<reference evidence="6 7" key="1">
    <citation type="journal article" date="2017" name="Int. J. Syst. Evol. Microbiol.">
        <title>Pseudokineococcus basanitobsidens sp. nov., isolated from volcanic rock.</title>
        <authorList>
            <person name="Lee D.W."/>
            <person name="Park M.Y."/>
            <person name="Kim J.J."/>
            <person name="Kim B.S."/>
        </authorList>
    </citation>
    <scope>NUCLEOTIDE SEQUENCE [LARGE SCALE GENOMIC DNA]</scope>
    <source>
        <strain evidence="6 7">DSM 103726</strain>
    </source>
</reference>
<dbReference type="Proteomes" id="UP001387100">
    <property type="component" value="Unassembled WGS sequence"/>
</dbReference>
<keyword evidence="2" id="KW-0238">DNA-binding</keyword>
<keyword evidence="7" id="KW-1185">Reference proteome</keyword>
<dbReference type="SMART" id="SM00347">
    <property type="entry name" value="HTH_MARR"/>
    <property type="match status" value="1"/>
</dbReference>